<gene>
    <name evidence="3" type="ORF">D9613_001286</name>
</gene>
<organism evidence="3 4">
    <name type="scientific">Agrocybe pediades</name>
    <dbReference type="NCBI Taxonomy" id="84607"/>
    <lineage>
        <taxon>Eukaryota</taxon>
        <taxon>Fungi</taxon>
        <taxon>Dikarya</taxon>
        <taxon>Basidiomycota</taxon>
        <taxon>Agaricomycotina</taxon>
        <taxon>Agaricomycetes</taxon>
        <taxon>Agaricomycetidae</taxon>
        <taxon>Agaricales</taxon>
        <taxon>Agaricineae</taxon>
        <taxon>Strophariaceae</taxon>
        <taxon>Agrocybe</taxon>
    </lineage>
</organism>
<dbReference type="InterPro" id="IPR017795">
    <property type="entry name" value="ABBA_NscD-like"/>
</dbReference>
<evidence type="ECO:0000313" key="4">
    <source>
        <dbReference type="Proteomes" id="UP000521872"/>
    </source>
</evidence>
<dbReference type="InterPro" id="IPR033964">
    <property type="entry name" value="ABBA"/>
</dbReference>
<comment type="similarity">
    <text evidence="1">Belongs to the tryptophan dimethylallyltransferase family.</text>
</comment>
<dbReference type="Proteomes" id="UP000521872">
    <property type="component" value="Unassembled WGS sequence"/>
</dbReference>
<keyword evidence="4" id="KW-1185">Reference proteome</keyword>
<accession>A0A8H4R7X1</accession>
<evidence type="ECO:0000313" key="3">
    <source>
        <dbReference type="EMBL" id="KAF4623796.1"/>
    </source>
</evidence>
<evidence type="ECO:0008006" key="5">
    <source>
        <dbReference type="Google" id="ProtNLM"/>
    </source>
</evidence>
<dbReference type="SFLD" id="SFLDG01162">
    <property type="entry name" value="I"/>
    <property type="match status" value="1"/>
</dbReference>
<dbReference type="GO" id="GO:0016765">
    <property type="term" value="F:transferase activity, transferring alkyl or aryl (other than methyl) groups"/>
    <property type="evidence" value="ECO:0007669"/>
    <property type="project" value="InterPro"/>
</dbReference>
<proteinExistence type="inferred from homology"/>
<keyword evidence="2" id="KW-0808">Transferase</keyword>
<name>A0A8H4R7X1_9AGAR</name>
<dbReference type="PANTHER" id="PTHR40627:SF4">
    <property type="entry name" value="PRENYLTRANSFERASE ASQH1-RELATED"/>
    <property type="match status" value="1"/>
</dbReference>
<comment type="caution">
    <text evidence="3">The sequence shown here is derived from an EMBL/GenBank/DDBJ whole genome shotgun (WGS) entry which is preliminary data.</text>
</comment>
<reference evidence="3 4" key="1">
    <citation type="submission" date="2019-12" db="EMBL/GenBank/DDBJ databases">
        <authorList>
            <person name="Floudas D."/>
            <person name="Bentzer J."/>
            <person name="Ahren D."/>
            <person name="Johansson T."/>
            <person name="Persson P."/>
            <person name="Tunlid A."/>
        </authorList>
    </citation>
    <scope>NUCLEOTIDE SEQUENCE [LARGE SCALE GENOMIC DNA]</scope>
    <source>
        <strain evidence="3 4">CBS 102.39</strain>
    </source>
</reference>
<dbReference type="NCBIfam" id="TIGR03429">
    <property type="entry name" value="arom_pren_DMATS"/>
    <property type="match status" value="1"/>
</dbReference>
<sequence length="442" mass="50111">MLKSGLSEAILHLANTTVSLSRFLMDVPPPDVLWAFIQLLLQGCNAATAEYWWRHTGHLFKRLLEQSACSLRLQREFMVFYIETIIPMLGPRPSEYREKAIRPNSWISDDHTPVEFIYVIDGDDWRPSIRFAMEPLSPVDGAPLPPQAWKRTLDTMSSKYSIMKGYDTTWPDICYNTLIDVPQNESQTQHSTQFFLGCDFTPSGMVGKFYYIPKLRAASDKCSEETLVTNCLRSMAIPSMESSWSLVTQYLDSLPPTTPRPTLEMVAVDSVSPSKNRIKIYYRSHENTIEAIIQHLTLGGTLNDPTTLQTISIFRTLSGYLFPGASTTDALMSKRNWPGFLMYFELTPKSQVPFPKVYIPVRQYCANDAQIADAVGKYLRSTGNTTAGDRYAAEFQRLMKHRNLDSRTGIHTYIACCGRPSGPQLSMYLSPEVFAPERRDSV</sequence>
<dbReference type="AlphaFoldDB" id="A0A8H4R7X1"/>
<dbReference type="CDD" id="cd13929">
    <property type="entry name" value="PT-DMATS_CymD"/>
    <property type="match status" value="1"/>
</dbReference>
<dbReference type="SFLD" id="SFLDS00036">
    <property type="entry name" value="Aromatic_Prenyltransferase"/>
    <property type="match status" value="1"/>
</dbReference>
<evidence type="ECO:0000256" key="2">
    <source>
        <dbReference type="ARBA" id="ARBA00022679"/>
    </source>
</evidence>
<dbReference type="PANTHER" id="PTHR40627">
    <property type="entry name" value="INDOLE PRENYLTRANSFERASE TDIB-RELATED"/>
    <property type="match status" value="1"/>
</dbReference>
<dbReference type="GO" id="GO:0009820">
    <property type="term" value="P:alkaloid metabolic process"/>
    <property type="evidence" value="ECO:0007669"/>
    <property type="project" value="InterPro"/>
</dbReference>
<dbReference type="EMBL" id="JAACJL010000001">
    <property type="protein sequence ID" value="KAF4623796.1"/>
    <property type="molecule type" value="Genomic_DNA"/>
</dbReference>
<protein>
    <recommendedName>
        <fullName evidence="5">Aromatic prenyltransferase</fullName>
    </recommendedName>
</protein>
<dbReference type="Pfam" id="PF11991">
    <property type="entry name" value="Trp_DMAT"/>
    <property type="match status" value="1"/>
</dbReference>
<evidence type="ECO:0000256" key="1">
    <source>
        <dbReference type="ARBA" id="ARBA00010209"/>
    </source>
</evidence>